<proteinExistence type="predicted"/>
<dbReference type="EMBL" id="JABTEG010000001">
    <property type="protein sequence ID" value="KAG4306117.1"/>
    <property type="molecule type" value="Genomic_DNA"/>
</dbReference>
<accession>A0ACB7CH89</accession>
<sequence length="411" mass="47597">MSSGRVFYTIFSKLRLGTTINVKPISSDFEAISQCKFSTSKGNNVFSQNIKRSCESYSKKTHFRLFLMRLIVYIGLPVLYVWNKLKDAFFYLFFIKSGLLEAIHNNLASQSWLNILIYFFFLPYFWIINRKKLNKPSLSQGFSEKYNNFESIYEPINIQSLMQPKALKTKHSVSFNDKDMVRNSVHTTLCNKDTINKNNIKSPVSSSITLDITFWSDFSCQSIPRPLFPKTLIPKTLILDLDETLIHSLVKGGRITSGHMVEVMLGKHAILYYVHKRPHCDSFLRKVSKWYNVVIFTASVQEYADPVIDWLEQDRKLFKARFYRQHCTFRNGAYIKDLSIVQPDLSKAIIIDNSPVSYSMHENNAIPIQGWINDPSDKNLLHLIPFLHGLRYVLDVRALLGLRTSIFSLNS</sequence>
<protein>
    <submittedName>
        <fullName evidence="1">Uncharacterized protein</fullName>
    </submittedName>
</protein>
<comment type="caution">
    <text evidence="1">The sequence shown here is derived from an EMBL/GenBank/DDBJ whole genome shotgun (WGS) entry which is preliminary data.</text>
</comment>
<evidence type="ECO:0000313" key="1">
    <source>
        <dbReference type="EMBL" id="KAG4306117.1"/>
    </source>
</evidence>
<gene>
    <name evidence="1" type="ORF">PORY_000105</name>
</gene>
<keyword evidence="2" id="KW-1185">Reference proteome</keyword>
<dbReference type="Proteomes" id="UP000768646">
    <property type="component" value="Unassembled WGS sequence"/>
</dbReference>
<evidence type="ECO:0000313" key="2">
    <source>
        <dbReference type="Proteomes" id="UP000768646"/>
    </source>
</evidence>
<name>A0ACB7CH89_9ASCO</name>
<organism evidence="1 2">
    <name type="scientific">Pneumocystis oryctolagi</name>
    <dbReference type="NCBI Taxonomy" id="42067"/>
    <lineage>
        <taxon>Eukaryota</taxon>
        <taxon>Fungi</taxon>
        <taxon>Dikarya</taxon>
        <taxon>Ascomycota</taxon>
        <taxon>Taphrinomycotina</taxon>
        <taxon>Pneumocystomycetes</taxon>
        <taxon>Pneumocystaceae</taxon>
        <taxon>Pneumocystis</taxon>
    </lineage>
</organism>
<reference evidence="1 2" key="1">
    <citation type="journal article" date="2021" name="Commun. Biol.">
        <title>Genomic insights into the host specific adaptation of the Pneumocystis genus.</title>
        <authorList>
            <person name="Cisse O.H."/>
            <person name="Ma L."/>
            <person name="Dekker J.P."/>
            <person name="Khil P.P."/>
            <person name="Youn J.-H."/>
            <person name="Brenchley J.M."/>
            <person name="Blair R."/>
            <person name="Pahar B."/>
            <person name="Chabe M."/>
            <person name="Van Rompay K.K.A."/>
            <person name="Keesler R."/>
            <person name="Sukura A."/>
            <person name="Hirsch V."/>
            <person name="Kutty G."/>
            <person name="Liu Y."/>
            <person name="Peng L."/>
            <person name="Chen J."/>
            <person name="Song J."/>
            <person name="Weissenbacher-Lang C."/>
            <person name="Xu J."/>
            <person name="Upham N.S."/>
            <person name="Stajich J.E."/>
            <person name="Cuomo C.A."/>
            <person name="Cushion M.T."/>
            <person name="Kovacs J.A."/>
        </authorList>
    </citation>
    <scope>NUCLEOTIDE SEQUENCE [LARGE SCALE GENOMIC DNA]</scope>
    <source>
        <strain evidence="1 2">RABM</strain>
    </source>
</reference>